<feature type="transmembrane region" description="Helical" evidence="13">
    <location>
        <begin position="7"/>
        <end position="30"/>
    </location>
</feature>
<protein>
    <submittedName>
        <fullName evidence="14">Site-2 protease family protein</fullName>
    </submittedName>
</protein>
<evidence type="ECO:0000313" key="15">
    <source>
        <dbReference type="Proteomes" id="UP001214854"/>
    </source>
</evidence>
<evidence type="ECO:0000256" key="10">
    <source>
        <dbReference type="ARBA" id="ARBA00022989"/>
    </source>
</evidence>
<evidence type="ECO:0000256" key="13">
    <source>
        <dbReference type="SAM" id="Phobius"/>
    </source>
</evidence>
<evidence type="ECO:0000256" key="1">
    <source>
        <dbReference type="ARBA" id="ARBA00001947"/>
    </source>
</evidence>
<gene>
    <name evidence="14" type="ORF">PQU92_03100</name>
</gene>
<dbReference type="GO" id="GO:0006508">
    <property type="term" value="P:proteolysis"/>
    <property type="evidence" value="ECO:0007669"/>
    <property type="project" value="UniProtKB-KW"/>
</dbReference>
<dbReference type="EMBL" id="JAQQKX010000002">
    <property type="protein sequence ID" value="MDC7682246.1"/>
    <property type="molecule type" value="Genomic_DNA"/>
</dbReference>
<keyword evidence="10 13" id="KW-1133">Transmembrane helix</keyword>
<keyword evidence="15" id="KW-1185">Reference proteome</keyword>
<comment type="caution">
    <text evidence="14">The sequence shown here is derived from an EMBL/GenBank/DDBJ whole genome shotgun (WGS) entry which is preliminary data.</text>
</comment>
<evidence type="ECO:0000256" key="4">
    <source>
        <dbReference type="ARBA" id="ARBA00022475"/>
    </source>
</evidence>
<evidence type="ECO:0000256" key="7">
    <source>
        <dbReference type="ARBA" id="ARBA00022723"/>
    </source>
</evidence>
<reference evidence="14 15" key="1">
    <citation type="submission" date="2023-01" db="EMBL/GenBank/DDBJ databases">
        <title>Novel species of the genus Asticcacaulis isolated from rivers.</title>
        <authorList>
            <person name="Lu H."/>
        </authorList>
    </citation>
    <scope>NUCLEOTIDE SEQUENCE [LARGE SCALE GENOMIC DNA]</scope>
    <source>
        <strain evidence="14 15">BYS171W</strain>
    </source>
</reference>
<dbReference type="GO" id="GO:0008233">
    <property type="term" value="F:peptidase activity"/>
    <property type="evidence" value="ECO:0007669"/>
    <property type="project" value="UniProtKB-KW"/>
</dbReference>
<keyword evidence="5 14" id="KW-0645">Protease</keyword>
<accession>A0ABT5HQC2</accession>
<comment type="similarity">
    <text evidence="3">Belongs to the peptidase M50B family.</text>
</comment>
<evidence type="ECO:0000256" key="5">
    <source>
        <dbReference type="ARBA" id="ARBA00022670"/>
    </source>
</evidence>
<evidence type="ECO:0000256" key="2">
    <source>
        <dbReference type="ARBA" id="ARBA00004651"/>
    </source>
</evidence>
<sequence length="262" mass="28614">MKVHFRFWWLLGLWGFFACGLAVLPVLYLTNPASPAFIAAGPLTFGFVVVGWIVGVCLHEYAHAVSAFREGDYMTRIRGYLTLDPLRYISKRMSFFLPLVILVLGGIPLPGAAVRIDLNALKGSRSQTIVALAGPCTTLAVSISLFALYALLSIGGPFVAPLRQAIGLLGFFNLIAFFINITPIPGLDGYMAIEPYLTGRWHHRIRRLSQKPLVSTLVLIVVVVLAIAVFAPLTHVIMVGAGVNEADLDGAMEQFRFWSQGL</sequence>
<evidence type="ECO:0000313" key="14">
    <source>
        <dbReference type="EMBL" id="MDC7682246.1"/>
    </source>
</evidence>
<keyword evidence="12 13" id="KW-0472">Membrane</keyword>
<dbReference type="PANTHER" id="PTHR35864:SF1">
    <property type="entry name" value="ZINC METALLOPROTEASE YWHC-RELATED"/>
    <property type="match status" value="1"/>
</dbReference>
<keyword evidence="9" id="KW-0862">Zinc</keyword>
<evidence type="ECO:0000256" key="9">
    <source>
        <dbReference type="ARBA" id="ARBA00022833"/>
    </source>
</evidence>
<keyword evidence="6 13" id="KW-0812">Transmembrane</keyword>
<name>A0ABT5HQC2_9CAUL</name>
<evidence type="ECO:0000256" key="11">
    <source>
        <dbReference type="ARBA" id="ARBA00023049"/>
    </source>
</evidence>
<comment type="subcellular location">
    <subcellularLocation>
        <location evidence="2">Cell membrane</location>
        <topology evidence="2">Multi-pass membrane protein</topology>
    </subcellularLocation>
</comment>
<dbReference type="Proteomes" id="UP001214854">
    <property type="component" value="Unassembled WGS sequence"/>
</dbReference>
<comment type="cofactor">
    <cofactor evidence="1">
        <name>Zn(2+)</name>
        <dbReference type="ChEBI" id="CHEBI:29105"/>
    </cofactor>
</comment>
<dbReference type="InterPro" id="IPR052348">
    <property type="entry name" value="Metallopeptidase_M50B"/>
</dbReference>
<organism evidence="14 15">
    <name type="scientific">Asticcacaulis aquaticus</name>
    <dbReference type="NCBI Taxonomy" id="2984212"/>
    <lineage>
        <taxon>Bacteria</taxon>
        <taxon>Pseudomonadati</taxon>
        <taxon>Pseudomonadota</taxon>
        <taxon>Alphaproteobacteria</taxon>
        <taxon>Caulobacterales</taxon>
        <taxon>Caulobacteraceae</taxon>
        <taxon>Asticcacaulis</taxon>
    </lineage>
</organism>
<keyword evidence="7" id="KW-0479">Metal-binding</keyword>
<evidence type="ECO:0000256" key="6">
    <source>
        <dbReference type="ARBA" id="ARBA00022692"/>
    </source>
</evidence>
<feature type="transmembrane region" description="Helical" evidence="13">
    <location>
        <begin position="128"/>
        <end position="154"/>
    </location>
</feature>
<keyword evidence="8" id="KW-0378">Hydrolase</keyword>
<dbReference type="CDD" id="cd06158">
    <property type="entry name" value="S2P-M50_like_1"/>
    <property type="match status" value="1"/>
</dbReference>
<dbReference type="PANTHER" id="PTHR35864">
    <property type="entry name" value="ZINC METALLOPROTEASE MJ0611-RELATED"/>
    <property type="match status" value="1"/>
</dbReference>
<keyword evidence="11" id="KW-0482">Metalloprotease</keyword>
<evidence type="ECO:0000256" key="12">
    <source>
        <dbReference type="ARBA" id="ARBA00023136"/>
    </source>
</evidence>
<keyword evidence="4" id="KW-1003">Cell membrane</keyword>
<dbReference type="PROSITE" id="PS51257">
    <property type="entry name" value="PROKAR_LIPOPROTEIN"/>
    <property type="match status" value="1"/>
</dbReference>
<feature type="transmembrane region" description="Helical" evidence="13">
    <location>
        <begin position="95"/>
        <end position="116"/>
    </location>
</feature>
<dbReference type="InterPro" id="IPR044537">
    <property type="entry name" value="Rip2-like"/>
</dbReference>
<proteinExistence type="inferred from homology"/>
<feature type="transmembrane region" description="Helical" evidence="13">
    <location>
        <begin position="166"/>
        <end position="193"/>
    </location>
</feature>
<evidence type="ECO:0000256" key="3">
    <source>
        <dbReference type="ARBA" id="ARBA00007931"/>
    </source>
</evidence>
<evidence type="ECO:0000256" key="8">
    <source>
        <dbReference type="ARBA" id="ARBA00022801"/>
    </source>
</evidence>
<dbReference type="RefSeq" id="WP_272746756.1">
    <property type="nucleotide sequence ID" value="NZ_JAQQKX010000002.1"/>
</dbReference>
<feature type="transmembrane region" description="Helical" evidence="13">
    <location>
        <begin position="36"/>
        <end position="58"/>
    </location>
</feature>
<feature type="transmembrane region" description="Helical" evidence="13">
    <location>
        <begin position="213"/>
        <end position="233"/>
    </location>
</feature>